<dbReference type="eggNOG" id="ENOG5032U6X">
    <property type="taxonomic scope" value="Bacteria"/>
</dbReference>
<reference evidence="1 2" key="1">
    <citation type="journal article" date="2011" name="J. Bacteriol.">
        <title>Genome sequence of the plant-pathogenic bacterium Dickeya dadantii 3937.</title>
        <authorList>
            <person name="Glasner J.D."/>
            <person name="Yang C.H."/>
            <person name="Reverchon S."/>
            <person name="Hugouvieux-Cotte-Pattat N."/>
            <person name="Condemine G."/>
            <person name="Bohin J.P."/>
            <person name="Van Gijsegem F."/>
            <person name="Yang S."/>
            <person name="Franza T."/>
            <person name="Expert D."/>
            <person name="Plunkett G. III"/>
            <person name="San Francisco M.J."/>
            <person name="Charkowski A.O."/>
            <person name="Py B."/>
            <person name="Bell K."/>
            <person name="Rauscher L."/>
            <person name="Rodriguez-Palenzuela P."/>
            <person name="Toussaint A."/>
            <person name="Holeva M.C."/>
            <person name="He S.Y."/>
            <person name="Douet V."/>
            <person name="Boccara M."/>
            <person name="Blanco C."/>
            <person name="Toth I."/>
            <person name="Anderson B.D."/>
            <person name="Biehl B.S."/>
            <person name="Mau B."/>
            <person name="Flynn S.M."/>
            <person name="Barras F."/>
            <person name="Lindeberg M."/>
            <person name="Birch P.R."/>
            <person name="Tsuyumu S."/>
            <person name="Shi X."/>
            <person name="Hibbing M."/>
            <person name="Yap M.N."/>
            <person name="Carpentier M."/>
            <person name="Dassa E."/>
            <person name="Umehara M."/>
            <person name="Kim J.F."/>
            <person name="Rusch M."/>
            <person name="Soni P."/>
            <person name="Mayhew G.F."/>
            <person name="Fouts D.E."/>
            <person name="Gill S.R."/>
            <person name="Blattner F.R."/>
            <person name="Keen N.T."/>
            <person name="Perna N.T."/>
        </authorList>
    </citation>
    <scope>NUCLEOTIDE SEQUENCE [LARGE SCALE GENOMIC DNA]</scope>
    <source>
        <strain evidence="1 2">3937</strain>
    </source>
</reference>
<dbReference type="Proteomes" id="UP000006859">
    <property type="component" value="Chromosome"/>
</dbReference>
<organism evidence="1 2">
    <name type="scientific">Dickeya dadantii (strain 3937)</name>
    <name type="common">Erwinia chrysanthemi (strain 3937)</name>
    <dbReference type="NCBI Taxonomy" id="198628"/>
    <lineage>
        <taxon>Bacteria</taxon>
        <taxon>Pseudomonadati</taxon>
        <taxon>Pseudomonadota</taxon>
        <taxon>Gammaproteobacteria</taxon>
        <taxon>Enterobacterales</taxon>
        <taxon>Pectobacteriaceae</taxon>
        <taxon>Dickeya</taxon>
    </lineage>
</organism>
<dbReference type="KEGG" id="ddd:Dda3937_02552"/>
<evidence type="ECO:0000313" key="2">
    <source>
        <dbReference type="Proteomes" id="UP000006859"/>
    </source>
</evidence>
<dbReference type="HOGENOM" id="CLU_136801_0_0_6"/>
<evidence type="ECO:0000313" key="1">
    <source>
        <dbReference type="EMBL" id="ADM97106.1"/>
    </source>
</evidence>
<gene>
    <name evidence="1" type="ordered locus">Dda3937_02552</name>
</gene>
<proteinExistence type="predicted"/>
<dbReference type="EMBL" id="CP002038">
    <property type="protein sequence ID" value="ADM97106.1"/>
    <property type="molecule type" value="Genomic_DNA"/>
</dbReference>
<dbReference type="AlphaFoldDB" id="E0SB08"/>
<name>E0SB08_DICD3</name>
<protein>
    <recommendedName>
        <fullName evidence="3">Zinc ribbon domain-containing protein</fullName>
    </recommendedName>
</protein>
<keyword evidence="2" id="KW-1185">Reference proteome</keyword>
<evidence type="ECO:0008006" key="3">
    <source>
        <dbReference type="Google" id="ProtNLM"/>
    </source>
</evidence>
<sequence>MLVILFSFFESNGTWFMALTKCKECKKEVSTSAKVCPHCGVKNPGTTAGQAIGGFVVLVLLVWGAIKIFGGSDDNKPAAKADTPKNCAANDGQCLFDKNWIEAASRCRPLIEKSSKYDFEWTDGMMTPMFSHFRLNEAKKQMTFIGDKVKFTNGFNAKITMTYNCTYDLQGKSIVDFGITEGKL</sequence>
<accession>E0SB08</accession>